<evidence type="ECO:0000256" key="2">
    <source>
        <dbReference type="SAM" id="SignalP"/>
    </source>
</evidence>
<protein>
    <submittedName>
        <fullName evidence="3">Oligogalacturonate-specific porin KdgM family protein</fullName>
    </submittedName>
</protein>
<keyword evidence="1 2" id="KW-0732">Signal</keyword>
<comment type="caution">
    <text evidence="3">The sequence shown here is derived from an EMBL/GenBank/DDBJ whole genome shotgun (WGS) entry which is preliminary data.</text>
</comment>
<dbReference type="InterPro" id="IPR009331">
    <property type="entry name" value="Oligogalacturonate-sp_porin"/>
</dbReference>
<reference evidence="3 4" key="1">
    <citation type="submission" date="2024-02" db="EMBL/GenBank/DDBJ databases">
        <title>Bacteria isolated from the canopy kelp, Nereocystis luetkeana.</title>
        <authorList>
            <person name="Pfister C.A."/>
            <person name="Younker I.T."/>
            <person name="Light S.H."/>
        </authorList>
    </citation>
    <scope>NUCLEOTIDE SEQUENCE [LARGE SCALE GENOMIC DNA]</scope>
    <source>
        <strain evidence="3 4">TI.2.07</strain>
    </source>
</reference>
<name>A0ABU9HDI7_9GAMM</name>
<feature type="chain" id="PRO_5046041968" evidence="2">
    <location>
        <begin position="23"/>
        <end position="246"/>
    </location>
</feature>
<dbReference type="InterPro" id="IPR053713">
    <property type="entry name" value="Bact_OM_Channel_sf"/>
</dbReference>
<dbReference type="SUPFAM" id="SSF56935">
    <property type="entry name" value="Porins"/>
    <property type="match status" value="1"/>
</dbReference>
<evidence type="ECO:0000256" key="1">
    <source>
        <dbReference type="ARBA" id="ARBA00022729"/>
    </source>
</evidence>
<dbReference type="Proteomes" id="UP001366060">
    <property type="component" value="Unassembled WGS sequence"/>
</dbReference>
<dbReference type="Pfam" id="PF06178">
    <property type="entry name" value="KdgM"/>
    <property type="match status" value="1"/>
</dbReference>
<organism evidence="3 4">
    <name type="scientific">Psychromonas arctica</name>
    <dbReference type="NCBI Taxonomy" id="168275"/>
    <lineage>
        <taxon>Bacteria</taxon>
        <taxon>Pseudomonadati</taxon>
        <taxon>Pseudomonadota</taxon>
        <taxon>Gammaproteobacteria</taxon>
        <taxon>Alteromonadales</taxon>
        <taxon>Psychromonadaceae</taxon>
        <taxon>Psychromonas</taxon>
    </lineage>
</organism>
<keyword evidence="4" id="KW-1185">Reference proteome</keyword>
<dbReference type="RefSeq" id="WP_341628298.1">
    <property type="nucleotide sequence ID" value="NZ_JBAKBA010000025.1"/>
</dbReference>
<dbReference type="PANTHER" id="PTHR38105:SF5">
    <property type="entry name" value="OUTER MEMBRANE PROTEIN"/>
    <property type="match status" value="1"/>
</dbReference>
<dbReference type="PANTHER" id="PTHR38105">
    <property type="entry name" value="OUTER MEMBRANE PROTEIN-RELATED-RELATED"/>
    <property type="match status" value="1"/>
</dbReference>
<evidence type="ECO:0000313" key="4">
    <source>
        <dbReference type="Proteomes" id="UP001366060"/>
    </source>
</evidence>
<dbReference type="Gene3D" id="2.40.160.40">
    <property type="entry name" value="monomeric porin ompg"/>
    <property type="match status" value="1"/>
</dbReference>
<sequence>MKLQNKLIFAVATTVLASAASAAQIDFRHEWRANDHREKSRVKLSTGFNIESVDNLKANLGMEVKFESTDRTKTLSEITLTETELDLGLTYKIGKWQIKPGMPIALTDRKITYKPQLRVVYKSDFGLITALRYRHEFANYSDPTDGDTNVETGKTINRPTKSKVTLTGAYKIDSLPNLKLSYEANYIKSWDKVRQFNNKDWEYDAGIVVGYQFGDWRPFAEIWTVDESSRTSSRQARYRAGIKYKF</sequence>
<gene>
    <name evidence="3" type="ORF">V6255_11525</name>
</gene>
<dbReference type="EMBL" id="JBAKBA010000025">
    <property type="protein sequence ID" value="MEL0659768.1"/>
    <property type="molecule type" value="Genomic_DNA"/>
</dbReference>
<feature type="signal peptide" evidence="2">
    <location>
        <begin position="1"/>
        <end position="22"/>
    </location>
</feature>
<accession>A0ABU9HDI7</accession>
<proteinExistence type="predicted"/>
<evidence type="ECO:0000313" key="3">
    <source>
        <dbReference type="EMBL" id="MEL0659768.1"/>
    </source>
</evidence>